<evidence type="ECO:0000313" key="2">
    <source>
        <dbReference type="Proteomes" id="UP000266183"/>
    </source>
</evidence>
<organism evidence="1 2">
    <name type="scientific">Chryseolinea soli</name>
    <dbReference type="NCBI Taxonomy" id="2321403"/>
    <lineage>
        <taxon>Bacteria</taxon>
        <taxon>Pseudomonadati</taxon>
        <taxon>Bacteroidota</taxon>
        <taxon>Cytophagia</taxon>
        <taxon>Cytophagales</taxon>
        <taxon>Fulvivirgaceae</taxon>
        <taxon>Chryseolinea</taxon>
    </lineage>
</organism>
<dbReference type="AlphaFoldDB" id="A0A385SE59"/>
<protein>
    <submittedName>
        <fullName evidence="1">Uncharacterized protein</fullName>
    </submittedName>
</protein>
<accession>A0A385SE59</accession>
<evidence type="ECO:0000313" key="1">
    <source>
        <dbReference type="EMBL" id="AYB29172.1"/>
    </source>
</evidence>
<proteinExistence type="predicted"/>
<dbReference type="RefSeq" id="WP_119752495.1">
    <property type="nucleotide sequence ID" value="NZ_CP032382.1"/>
</dbReference>
<dbReference type="EMBL" id="CP032382">
    <property type="protein sequence ID" value="AYB29172.1"/>
    <property type="molecule type" value="Genomic_DNA"/>
</dbReference>
<reference evidence="2" key="1">
    <citation type="submission" date="2018-09" db="EMBL/GenBank/DDBJ databases">
        <title>Chryseolinea sp. KIS68-18 isolated from soil.</title>
        <authorList>
            <person name="Weon H.-Y."/>
            <person name="Kwon S.-W."/>
            <person name="Lee S.A."/>
        </authorList>
    </citation>
    <scope>NUCLEOTIDE SEQUENCE [LARGE SCALE GENOMIC DNA]</scope>
    <source>
        <strain evidence="2">KIS68-18</strain>
    </source>
</reference>
<keyword evidence="2" id="KW-1185">Reference proteome</keyword>
<dbReference type="KEGG" id="chk:D4L85_00595"/>
<sequence>MKEYDRDRIQAFYDGKGLKVSFVEGERFFKVLDTVGKFKIQFNTIPENGFLQFVLDVKNGKERYNLGWGMWESITRELLNIESRKPKFGSYEELNEILKEAFSIYEDFKHGLLKLEESQTQR</sequence>
<dbReference type="Proteomes" id="UP000266183">
    <property type="component" value="Chromosome"/>
</dbReference>
<gene>
    <name evidence="1" type="ORF">D4L85_00595</name>
</gene>
<name>A0A385SE59_9BACT</name>
<dbReference type="OrthoDB" id="2720680at2"/>